<gene>
    <name evidence="2" type="ORF">AJ79_06699</name>
</gene>
<evidence type="ECO:0000256" key="1">
    <source>
        <dbReference type="SAM" id="MobiDB-lite"/>
    </source>
</evidence>
<dbReference type="EMBL" id="PDNB01000122">
    <property type="protein sequence ID" value="PGH05857.1"/>
    <property type="molecule type" value="Genomic_DNA"/>
</dbReference>
<evidence type="ECO:0000313" key="2">
    <source>
        <dbReference type="EMBL" id="PGH05857.1"/>
    </source>
</evidence>
<proteinExistence type="predicted"/>
<comment type="caution">
    <text evidence="2">The sequence shown here is derived from an EMBL/GenBank/DDBJ whole genome shotgun (WGS) entry which is preliminary data.</text>
</comment>
<feature type="region of interest" description="Disordered" evidence="1">
    <location>
        <begin position="17"/>
        <end position="40"/>
    </location>
</feature>
<dbReference type="AlphaFoldDB" id="A0A2B7XAY3"/>
<evidence type="ECO:0000313" key="3">
    <source>
        <dbReference type="Proteomes" id="UP000223968"/>
    </source>
</evidence>
<accession>A0A2B7XAY3</accession>
<dbReference type="Proteomes" id="UP000223968">
    <property type="component" value="Unassembled WGS sequence"/>
</dbReference>
<feature type="compositionally biased region" description="Polar residues" evidence="1">
    <location>
        <begin position="17"/>
        <end position="28"/>
    </location>
</feature>
<protein>
    <submittedName>
        <fullName evidence="2">Uncharacterized protein</fullName>
    </submittedName>
</protein>
<sequence length="142" mass="16209">MEQYVEDTFMKKIEQHNSQQLQHTSGNRVRTARRPKTEDEFNAQFHNPKRLYTWEISISSLIRISICPPLSRNDNDNISQPPPPGVELLQVEADENDESYFHILADGHSVKYITIETGLYAVEDMSFGPSLVSLLPPLPPSD</sequence>
<dbReference type="OrthoDB" id="4206194at2759"/>
<name>A0A2B7XAY3_9EURO</name>
<dbReference type="STRING" id="1447875.A0A2B7XAY3"/>
<reference evidence="2 3" key="1">
    <citation type="submission" date="2017-10" db="EMBL/GenBank/DDBJ databases">
        <title>Comparative genomics in systemic dimorphic fungi from Ajellomycetaceae.</title>
        <authorList>
            <person name="Munoz J.F."/>
            <person name="Mcewen J.G."/>
            <person name="Clay O.K."/>
            <person name="Cuomo C.A."/>
        </authorList>
    </citation>
    <scope>NUCLEOTIDE SEQUENCE [LARGE SCALE GENOMIC DNA]</scope>
    <source>
        <strain evidence="2 3">UAMH5409</strain>
    </source>
</reference>
<keyword evidence="3" id="KW-1185">Reference proteome</keyword>
<organism evidence="2 3">
    <name type="scientific">Helicocarpus griseus UAMH5409</name>
    <dbReference type="NCBI Taxonomy" id="1447875"/>
    <lineage>
        <taxon>Eukaryota</taxon>
        <taxon>Fungi</taxon>
        <taxon>Dikarya</taxon>
        <taxon>Ascomycota</taxon>
        <taxon>Pezizomycotina</taxon>
        <taxon>Eurotiomycetes</taxon>
        <taxon>Eurotiomycetidae</taxon>
        <taxon>Onygenales</taxon>
        <taxon>Ajellomycetaceae</taxon>
        <taxon>Helicocarpus</taxon>
    </lineage>
</organism>